<gene>
    <name evidence="8" type="ORF">WJX81_003947</name>
</gene>
<feature type="transmembrane region" description="Helical" evidence="7">
    <location>
        <begin position="47"/>
        <end position="68"/>
    </location>
</feature>
<dbReference type="PANTHER" id="PTHR21716:SF4">
    <property type="entry name" value="TRANSMEMBRANE PROTEIN 245"/>
    <property type="match status" value="1"/>
</dbReference>
<sequence>MAKVAGNEEKPVAQEESHAAAEAEPVLAPQPARPAAAQAEPRIYQQIIAHAAGNGVALALGAILLGLWRLLADVREPALWAAVCSVVLRDLKQALVSSGVDLLQGRSLPMLCATLALAPLRLLSDPGVEAVRACTAWCEHMAEMAATSQVHEPAHPVLRWMRRAGHASGRVLGAAWRRSRARSPSAALFVWLLRAVALQELAAGTHAAVRAAPQACLAVLCTVLADPELEGVPAQAINKEPETAAGKEALHTSPALAFAQPAAAPQAGLPHAMQRLAAATGPMVSAARTGLEFAAGLLRPLAGADARVRAWLREALPALVTGGLIVAVLVGPLLASLFLAVQVGREGRTAVLDVREALPANWSANSTLGLGRGLARGWLGSAWAANLQQRGVAIMRQQVPTALGVAEAQLTRLAEQHNLTAVLADLRLLYASFQAPANCTNGERQAHAVARAKAGARLHAAQAAAAGQEANVMQQERALEAALPGGSADDSSSDAGGGPAAAGGAVSERESAGSSACRAVAPLPAWAEEHPLRAAEEAVAAADAALTAARSGLVDASAAVEAAREETALADRAAQTCRPADGSAEAAAAPERESSAAAAARAAAEHLGGQLARLWAAVAALDARRAWEQARTIGTDAAASVRDALSGPGGGARDAELSVLQRLVRSSLGPLQQVGQALGNAAVRGLGGAGSLALAGGGAAFRAGAGAITFSLQFLVFVGLLYFLLELEQDPLALLVGFAPGLSEAARRETHAALGNALRGVFLTPLKTTAARALCTWLALRAARVHLLWTCTLAAAIFTLVPLAPTWLFGLPASVELFARGQLWAALAVPAVLFASTWADDLILCETNTNSYLFGLGLAGGLTTFDNPVKGVLFGPLMISGLSALYQLHVRHSAAKLDVRTSPGGVGAAA</sequence>
<protein>
    <submittedName>
        <fullName evidence="8">Uncharacterized protein</fullName>
    </submittedName>
</protein>
<feature type="region of interest" description="Disordered" evidence="6">
    <location>
        <begin position="1"/>
        <end position="32"/>
    </location>
</feature>
<feature type="transmembrane region" description="Helical" evidence="7">
    <location>
        <begin position="787"/>
        <end position="809"/>
    </location>
</feature>
<accession>A0AAW1QZF1</accession>
<keyword evidence="9" id="KW-1185">Reference proteome</keyword>
<evidence type="ECO:0000313" key="9">
    <source>
        <dbReference type="Proteomes" id="UP001445335"/>
    </source>
</evidence>
<feature type="transmembrane region" description="Helical" evidence="7">
    <location>
        <begin position="821"/>
        <end position="839"/>
    </location>
</feature>
<keyword evidence="3 7" id="KW-0812">Transmembrane</keyword>
<organism evidence="8 9">
    <name type="scientific">Elliptochloris bilobata</name>
    <dbReference type="NCBI Taxonomy" id="381761"/>
    <lineage>
        <taxon>Eukaryota</taxon>
        <taxon>Viridiplantae</taxon>
        <taxon>Chlorophyta</taxon>
        <taxon>core chlorophytes</taxon>
        <taxon>Trebouxiophyceae</taxon>
        <taxon>Trebouxiophyceae incertae sedis</taxon>
        <taxon>Elliptochloris clade</taxon>
        <taxon>Elliptochloris</taxon>
    </lineage>
</organism>
<comment type="subcellular location">
    <subcellularLocation>
        <location evidence="1">Membrane</location>
        <topology evidence="1">Multi-pass membrane protein</topology>
    </subcellularLocation>
</comment>
<dbReference type="InterPro" id="IPR002549">
    <property type="entry name" value="AI-2E-like"/>
</dbReference>
<keyword evidence="4 7" id="KW-1133">Transmembrane helix</keyword>
<evidence type="ECO:0000256" key="3">
    <source>
        <dbReference type="ARBA" id="ARBA00022692"/>
    </source>
</evidence>
<feature type="compositionally biased region" description="Low complexity" evidence="6">
    <location>
        <begin position="481"/>
        <end position="494"/>
    </location>
</feature>
<evidence type="ECO:0000256" key="5">
    <source>
        <dbReference type="ARBA" id="ARBA00023136"/>
    </source>
</evidence>
<reference evidence="8 9" key="1">
    <citation type="journal article" date="2024" name="Nat. Commun.">
        <title>Phylogenomics reveals the evolutionary origins of lichenization in chlorophyte algae.</title>
        <authorList>
            <person name="Puginier C."/>
            <person name="Libourel C."/>
            <person name="Otte J."/>
            <person name="Skaloud P."/>
            <person name="Haon M."/>
            <person name="Grisel S."/>
            <person name="Petersen M."/>
            <person name="Berrin J.G."/>
            <person name="Delaux P.M."/>
            <person name="Dal Grande F."/>
            <person name="Keller J."/>
        </authorList>
    </citation>
    <scope>NUCLEOTIDE SEQUENCE [LARGE SCALE GENOMIC DNA]</scope>
    <source>
        <strain evidence="8 9">SAG 245.80</strain>
    </source>
</reference>
<dbReference type="PANTHER" id="PTHR21716">
    <property type="entry name" value="TRANSMEMBRANE PROTEIN"/>
    <property type="match status" value="1"/>
</dbReference>
<evidence type="ECO:0000256" key="7">
    <source>
        <dbReference type="SAM" id="Phobius"/>
    </source>
</evidence>
<feature type="transmembrane region" description="Helical" evidence="7">
    <location>
        <begin position="316"/>
        <end position="341"/>
    </location>
</feature>
<feature type="compositionally biased region" description="Low complexity" evidence="6">
    <location>
        <begin position="22"/>
        <end position="32"/>
    </location>
</feature>
<evidence type="ECO:0000256" key="2">
    <source>
        <dbReference type="ARBA" id="ARBA00009773"/>
    </source>
</evidence>
<dbReference type="GO" id="GO:0016020">
    <property type="term" value="C:membrane"/>
    <property type="evidence" value="ECO:0007669"/>
    <property type="project" value="UniProtKB-SubCell"/>
</dbReference>
<evidence type="ECO:0000256" key="4">
    <source>
        <dbReference type="ARBA" id="ARBA00022989"/>
    </source>
</evidence>
<evidence type="ECO:0000256" key="1">
    <source>
        <dbReference type="ARBA" id="ARBA00004141"/>
    </source>
</evidence>
<dbReference type="Proteomes" id="UP001445335">
    <property type="component" value="Unassembled WGS sequence"/>
</dbReference>
<evidence type="ECO:0000313" key="8">
    <source>
        <dbReference type="EMBL" id="KAK9826816.1"/>
    </source>
</evidence>
<dbReference type="AlphaFoldDB" id="A0AAW1QZF1"/>
<comment type="similarity">
    <text evidence="2">Belongs to the autoinducer-2 exporter (AI-2E) (TC 2.A.86) family.</text>
</comment>
<comment type="caution">
    <text evidence="8">The sequence shown here is derived from an EMBL/GenBank/DDBJ whole genome shotgun (WGS) entry which is preliminary data.</text>
</comment>
<name>A0AAW1QZF1_9CHLO</name>
<feature type="transmembrane region" description="Helical" evidence="7">
    <location>
        <begin position="703"/>
        <end position="725"/>
    </location>
</feature>
<proteinExistence type="inferred from homology"/>
<evidence type="ECO:0000256" key="6">
    <source>
        <dbReference type="SAM" id="MobiDB-lite"/>
    </source>
</evidence>
<keyword evidence="5 7" id="KW-0472">Membrane</keyword>
<feature type="compositionally biased region" description="Basic and acidic residues" evidence="6">
    <location>
        <begin position="1"/>
        <end position="21"/>
    </location>
</feature>
<dbReference type="EMBL" id="JALJOU010000062">
    <property type="protein sequence ID" value="KAK9826816.1"/>
    <property type="molecule type" value="Genomic_DNA"/>
</dbReference>
<feature type="region of interest" description="Disordered" evidence="6">
    <location>
        <begin position="481"/>
        <end position="509"/>
    </location>
</feature>